<accession>A0A917F526</accession>
<protein>
    <recommendedName>
        <fullName evidence="4">Cytochrome C oxidase subunit I</fullName>
    </recommendedName>
</protein>
<dbReference type="InterPro" id="IPR036927">
    <property type="entry name" value="Cyt_c_oxase-like_su1_sf"/>
</dbReference>
<dbReference type="InterPro" id="IPR000883">
    <property type="entry name" value="Cyt_C_Oxase_1"/>
</dbReference>
<dbReference type="RefSeq" id="WP_188659711.1">
    <property type="nucleotide sequence ID" value="NZ_BMHV01000001.1"/>
</dbReference>
<dbReference type="Gene3D" id="1.20.210.10">
    <property type="entry name" value="Cytochrome c oxidase-like, subunit I domain"/>
    <property type="match status" value="1"/>
</dbReference>
<feature type="transmembrane region" description="Helical" evidence="1">
    <location>
        <begin position="222"/>
        <end position="241"/>
    </location>
</feature>
<organism evidence="2 3">
    <name type="scientific">Terasakiella brassicae</name>
    <dbReference type="NCBI Taxonomy" id="1634917"/>
    <lineage>
        <taxon>Bacteria</taxon>
        <taxon>Pseudomonadati</taxon>
        <taxon>Pseudomonadota</taxon>
        <taxon>Alphaproteobacteria</taxon>
        <taxon>Rhodospirillales</taxon>
        <taxon>Terasakiellaceae</taxon>
        <taxon>Terasakiella</taxon>
    </lineage>
</organism>
<feature type="transmembrane region" description="Helical" evidence="1">
    <location>
        <begin position="396"/>
        <end position="425"/>
    </location>
</feature>
<feature type="transmembrane region" description="Helical" evidence="1">
    <location>
        <begin position="127"/>
        <end position="144"/>
    </location>
</feature>
<feature type="transmembrane region" description="Helical" evidence="1">
    <location>
        <begin position="186"/>
        <end position="210"/>
    </location>
</feature>
<feature type="transmembrane region" description="Helical" evidence="1">
    <location>
        <begin position="290"/>
        <end position="308"/>
    </location>
</feature>
<keyword evidence="3" id="KW-1185">Reference proteome</keyword>
<name>A0A917F526_9PROT</name>
<evidence type="ECO:0000256" key="1">
    <source>
        <dbReference type="SAM" id="Phobius"/>
    </source>
</evidence>
<dbReference type="GO" id="GO:0020037">
    <property type="term" value="F:heme binding"/>
    <property type="evidence" value="ECO:0007669"/>
    <property type="project" value="InterPro"/>
</dbReference>
<feature type="transmembrane region" description="Helical" evidence="1">
    <location>
        <begin position="320"/>
        <end position="345"/>
    </location>
</feature>
<dbReference type="SUPFAM" id="SSF81442">
    <property type="entry name" value="Cytochrome c oxidase subunit I-like"/>
    <property type="match status" value="1"/>
</dbReference>
<reference evidence="2" key="2">
    <citation type="submission" date="2020-09" db="EMBL/GenBank/DDBJ databases">
        <authorList>
            <person name="Sun Q."/>
            <person name="Zhou Y."/>
        </authorList>
    </citation>
    <scope>NUCLEOTIDE SEQUENCE</scope>
    <source>
        <strain evidence="2">CGMCC 1.15254</strain>
    </source>
</reference>
<dbReference type="Pfam" id="PF00115">
    <property type="entry name" value="COX1"/>
    <property type="match status" value="1"/>
</dbReference>
<comment type="caution">
    <text evidence="2">The sequence shown here is derived from an EMBL/GenBank/DDBJ whole genome shotgun (WGS) entry which is preliminary data.</text>
</comment>
<gene>
    <name evidence="2" type="ORF">GCM10011332_00360</name>
</gene>
<feature type="transmembrane region" description="Helical" evidence="1">
    <location>
        <begin position="156"/>
        <end position="174"/>
    </location>
</feature>
<feature type="transmembrane region" description="Helical" evidence="1">
    <location>
        <begin position="357"/>
        <end position="376"/>
    </location>
</feature>
<dbReference type="Proteomes" id="UP000632498">
    <property type="component" value="Unassembled WGS sequence"/>
</dbReference>
<evidence type="ECO:0000313" key="3">
    <source>
        <dbReference type="Proteomes" id="UP000632498"/>
    </source>
</evidence>
<proteinExistence type="predicted"/>
<dbReference type="GO" id="GO:0016020">
    <property type="term" value="C:membrane"/>
    <property type="evidence" value="ECO:0007669"/>
    <property type="project" value="InterPro"/>
</dbReference>
<feature type="transmembrane region" description="Helical" evidence="1">
    <location>
        <begin position="52"/>
        <end position="73"/>
    </location>
</feature>
<keyword evidence="1" id="KW-0472">Membrane</keyword>
<sequence>MTLKQECKAWTILSVGALAIAGVFALLLVLSRTPYVQDLLPWPWTSFFHKGLVVHVIFSFVVWFLATMGAVFTHRLVKHQAEQTFTKLGPVSIGLAVLGCVCLMIPALFDLGTAELNNYVPVMNHPIYYAGLIFLFLSLALVSLRQLRLLDASACCAFIYLIACICFLLAWYALPAELAEPSFNEQLFWGGGHILQFVNTALLVLVWSAVVKKRLIEGPYEWAVFGILLVFAGSGPFVYMFSDILSQANRDFYTALLRYGLPLPSVIASVFLIRFLLFEQNEHKDRLMATALWLSLLTYNLGGLYGLFLDGTDTRVPAHYHAVIGGINLGFMIFYHRIVLPFIGIHPVNGRWLTLQYWFYGLGQIMHASGMFLAGLQGVPRKTAGTAQGLDNIDKILSMGLMGIGGLIAVVGGVLFVVMTLNWIVKGGRIHETA</sequence>
<keyword evidence="1" id="KW-0812">Transmembrane</keyword>
<feature type="transmembrane region" description="Helical" evidence="1">
    <location>
        <begin position="261"/>
        <end position="278"/>
    </location>
</feature>
<keyword evidence="1" id="KW-1133">Transmembrane helix</keyword>
<feature type="transmembrane region" description="Helical" evidence="1">
    <location>
        <begin position="12"/>
        <end position="32"/>
    </location>
</feature>
<dbReference type="EMBL" id="BMHV01000001">
    <property type="protein sequence ID" value="GGF51055.1"/>
    <property type="molecule type" value="Genomic_DNA"/>
</dbReference>
<evidence type="ECO:0000313" key="2">
    <source>
        <dbReference type="EMBL" id="GGF51055.1"/>
    </source>
</evidence>
<dbReference type="AlphaFoldDB" id="A0A917F526"/>
<dbReference type="GO" id="GO:0009060">
    <property type="term" value="P:aerobic respiration"/>
    <property type="evidence" value="ECO:0007669"/>
    <property type="project" value="InterPro"/>
</dbReference>
<reference evidence="2" key="1">
    <citation type="journal article" date="2014" name="Int. J. Syst. Evol. Microbiol.">
        <title>Complete genome sequence of Corynebacterium casei LMG S-19264T (=DSM 44701T), isolated from a smear-ripened cheese.</title>
        <authorList>
            <consortium name="US DOE Joint Genome Institute (JGI-PGF)"/>
            <person name="Walter F."/>
            <person name="Albersmeier A."/>
            <person name="Kalinowski J."/>
            <person name="Ruckert C."/>
        </authorList>
    </citation>
    <scope>NUCLEOTIDE SEQUENCE</scope>
    <source>
        <strain evidence="2">CGMCC 1.15254</strain>
    </source>
</reference>
<feature type="transmembrane region" description="Helical" evidence="1">
    <location>
        <begin position="85"/>
        <end position="107"/>
    </location>
</feature>
<dbReference type="GO" id="GO:0004129">
    <property type="term" value="F:cytochrome-c oxidase activity"/>
    <property type="evidence" value="ECO:0007669"/>
    <property type="project" value="InterPro"/>
</dbReference>
<evidence type="ECO:0008006" key="4">
    <source>
        <dbReference type="Google" id="ProtNLM"/>
    </source>
</evidence>